<dbReference type="AlphaFoldDB" id="A0A5C7FTM5"/>
<dbReference type="EMBL" id="VPFD01000012">
    <property type="protein sequence ID" value="TXF99597.1"/>
    <property type="molecule type" value="Genomic_DNA"/>
</dbReference>
<dbReference type="Proteomes" id="UP000321413">
    <property type="component" value="Unassembled WGS sequence"/>
</dbReference>
<evidence type="ECO:0000256" key="1">
    <source>
        <dbReference type="SAM" id="SignalP"/>
    </source>
</evidence>
<dbReference type="RefSeq" id="WP_147935083.1">
    <property type="nucleotide sequence ID" value="NZ_VPFD01000012.1"/>
</dbReference>
<accession>A0A5C7FTM5</accession>
<evidence type="ECO:0000313" key="3">
    <source>
        <dbReference type="Proteomes" id="UP000321413"/>
    </source>
</evidence>
<gene>
    <name evidence="2" type="ORF">FVD38_12330</name>
</gene>
<keyword evidence="3" id="KW-1185">Reference proteome</keyword>
<feature type="chain" id="PRO_5023110646" evidence="1">
    <location>
        <begin position="21"/>
        <end position="262"/>
    </location>
</feature>
<sequence length="262" mass="28524">MRALLPITCAMLLGAGAAGAAAAQTSKPDSPEEIKVNAMRDPEVRKYEAIVAGLDAFDDYHRMAPAAPRLRFRIEPRGGADKPVLPAARLGGDDGFSLALAVDADGMFTVPRSQPALDANSELVLNQKRRRYRVTPVVRSPGLPDQVRRLGDLRLECRVQVAIIKEEIPLWVVLAANTLLRTRDWCGFTFEGKSGFTFRHTHALRAAVLVDGNRSALLETEGKGFRVPLGDTSWSDDTLVELELEPAEEVTGTAGETPRTEP</sequence>
<evidence type="ECO:0000313" key="2">
    <source>
        <dbReference type="EMBL" id="TXF99597.1"/>
    </source>
</evidence>
<keyword evidence="1" id="KW-0732">Signal</keyword>
<proteinExistence type="predicted"/>
<comment type="caution">
    <text evidence="2">The sequence shown here is derived from an EMBL/GenBank/DDBJ whole genome shotgun (WGS) entry which is preliminary data.</text>
</comment>
<protein>
    <submittedName>
        <fullName evidence="2">Uncharacterized protein</fullName>
    </submittedName>
</protein>
<name>A0A5C7FTM5_9BURK</name>
<feature type="signal peptide" evidence="1">
    <location>
        <begin position="1"/>
        <end position="20"/>
    </location>
</feature>
<organism evidence="2 3">
    <name type="scientific">Massilia arenae</name>
    <dbReference type="NCBI Taxonomy" id="2603288"/>
    <lineage>
        <taxon>Bacteria</taxon>
        <taxon>Pseudomonadati</taxon>
        <taxon>Pseudomonadota</taxon>
        <taxon>Betaproteobacteria</taxon>
        <taxon>Burkholderiales</taxon>
        <taxon>Oxalobacteraceae</taxon>
        <taxon>Telluria group</taxon>
        <taxon>Massilia</taxon>
    </lineage>
</organism>
<reference evidence="2 3" key="1">
    <citation type="submission" date="2019-08" db="EMBL/GenBank/DDBJ databases">
        <title>Massilia golmudensis sp. nov., isolated from sand in the Qinghai-Tibetan Plateau.</title>
        <authorList>
            <person name="Zhang B."/>
        </authorList>
    </citation>
    <scope>NUCLEOTIDE SEQUENCE [LARGE SCALE GENOMIC DNA]</scope>
    <source>
        <strain evidence="2 3">GEM5</strain>
    </source>
</reference>